<evidence type="ECO:0000256" key="1">
    <source>
        <dbReference type="SAM" id="SignalP"/>
    </source>
</evidence>
<proteinExistence type="predicted"/>
<dbReference type="EMBL" id="JBEVCJ010000012">
    <property type="protein sequence ID" value="MET1255699.1"/>
    <property type="molecule type" value="Genomic_DNA"/>
</dbReference>
<keyword evidence="2" id="KW-0378">Hydrolase</keyword>
<evidence type="ECO:0000313" key="2">
    <source>
        <dbReference type="EMBL" id="MET1255699.1"/>
    </source>
</evidence>
<dbReference type="PRINTS" id="PR00931">
    <property type="entry name" value="MICOLLPTASE"/>
</dbReference>
<dbReference type="EC" id="3.4.24.3" evidence="2"/>
<gene>
    <name evidence="2" type="ORF">ABVT43_11230</name>
</gene>
<dbReference type="InterPro" id="IPR002169">
    <property type="entry name" value="Peptidase_M9A/M9B"/>
</dbReference>
<evidence type="ECO:0000313" key="3">
    <source>
        <dbReference type="Proteomes" id="UP001548189"/>
    </source>
</evidence>
<feature type="chain" id="PRO_5047340082" evidence="1">
    <location>
        <begin position="24"/>
        <end position="658"/>
    </location>
</feature>
<reference evidence="2 3" key="1">
    <citation type="submission" date="2024-06" db="EMBL/GenBank/DDBJ databases">
        <authorList>
            <person name="Li F."/>
        </authorList>
    </citation>
    <scope>NUCLEOTIDE SEQUENCE [LARGE SCALE GENOMIC DNA]</scope>
    <source>
        <strain evidence="2 3">GXAS 311</strain>
    </source>
</reference>
<organism evidence="2 3">
    <name type="scientific">Aliikangiella maris</name>
    <dbReference type="NCBI Taxonomy" id="3162458"/>
    <lineage>
        <taxon>Bacteria</taxon>
        <taxon>Pseudomonadati</taxon>
        <taxon>Pseudomonadota</taxon>
        <taxon>Gammaproteobacteria</taxon>
        <taxon>Oceanospirillales</taxon>
        <taxon>Pleioneaceae</taxon>
        <taxon>Aliikangiella</taxon>
    </lineage>
</organism>
<sequence>MNYHQVFLVLLLLTLLVACDDQAQDSVTRLRLQEVRSQEVSTDKSEVKENTQQTQVNQNKLNKEVADESVKPVKKVSLKYFNDSKDFTENVTSLLSSQLDYWQPAFNHAAKARLQDVSKAIIYFAQNDKIDNPNLDHLLYYLRAYSYFGPIDTLQAADWQALDEALLAVANMPDFHAANDAALRINEHYVVSLYRYYPEERMQARFQPHIDHLNRLLNHLSKQNMQSKQFDFTLWETLRSFGFLPYFSSRAKTEDLKKILANDQSLTNTIIAFANSQNIIRKKDQWPLKNIFWILAQTYRVIDDKAKEKMDKTAWQVAKGIKDSTSLLTAKTFFTQVYLVNTYRGKSECEKKDSFLNNKCLYPTEQEALPIKHTCSETIFIRAQAMTEKDLKTTCRKLTDKEDFFHQTLKTNRQPVPNDFNQLLRVVIFDHPAQYNINGQLIFDIGTNNGGMYIEGTPQNPENIPSFYSYEAHWLRPELVVWNLSHEYIHYLDGRYVKYDTFGHFKSHIVWWTEGLAEYISKQGEYNERAMRLLAETAENKRPTLQQIFKTAYADGVEFTYQWSFLAHVYLWQHHADDMLKLKHFLTTDYFDGYKEHLSKMERHQAGFAQFLQKTFETIDQQKLAKEGDGPRKLYHYAYRPYLTPAYLTMNSQHQHHQ</sequence>
<dbReference type="Gene3D" id="1.10.390.20">
    <property type="match status" value="1"/>
</dbReference>
<dbReference type="Gene3D" id="3.40.30.160">
    <property type="entry name" value="Collagenase ColT, N-terminal domain"/>
    <property type="match status" value="1"/>
</dbReference>
<accession>A0ABV2BUT2</accession>
<dbReference type="RefSeq" id="WP_353896283.1">
    <property type="nucleotide sequence ID" value="NZ_JBEVCJ010000012.1"/>
</dbReference>
<protein>
    <submittedName>
        <fullName evidence="2">Collagenase</fullName>
        <ecNumber evidence="2">3.4.24.3</ecNumber>
    </submittedName>
</protein>
<dbReference type="GO" id="GO:0004222">
    <property type="term" value="F:metalloendopeptidase activity"/>
    <property type="evidence" value="ECO:0007669"/>
    <property type="project" value="UniProtKB-EC"/>
</dbReference>
<keyword evidence="1" id="KW-0732">Signal</keyword>
<dbReference type="Pfam" id="PF01752">
    <property type="entry name" value="Peptidase_M9"/>
    <property type="match status" value="1"/>
</dbReference>
<feature type="signal peptide" evidence="1">
    <location>
        <begin position="1"/>
        <end position="23"/>
    </location>
</feature>
<comment type="caution">
    <text evidence="2">The sequence shown here is derived from an EMBL/GenBank/DDBJ whole genome shotgun (WGS) entry which is preliminary data.</text>
</comment>
<keyword evidence="3" id="KW-1185">Reference proteome</keyword>
<name>A0ABV2BUT2_9GAMM</name>
<dbReference type="Proteomes" id="UP001548189">
    <property type="component" value="Unassembled WGS sequence"/>
</dbReference>